<sequence length="818" mass="92425">MFDFSSTVYYSFWITNNTTKLEKASVQSSLKELDATNLQTLNRETRKALLKIVGDELSTAHAVMKSIEPEVNDCQQKVDQKYYDCVQCVDMKCQNRYKECNGSIQISAPNSGGVSVSNSVNDRGRPITTICTVMWGQSKACTTVMNPEGAFATSIKSMGDTIHVHLRSVANDFGGSAGMFVNQMHSVVGDMNTSHVVNEEVERMLNELNTELGGMQYELQHMFDGVGSDIHQSMTGMDHTLSQIGPNVNQMVSQIGPNRNQMWSNAGHRMQMIQQGPHMQMHQSLNQIGPNVNRMTSHIGPNVNIGVKRGVNNMMQNFHQGFGQWRRNFGQSLNNMLSNMFGRKKRQAQIISDPLHEVQCDVMSKNSTVCAEYRTRCQSCPQTSNITDGDVIQQECGDVIVDKINQINLKLEELEQIEATVISDRKMLTKVELDQKSLNPDTFAFRKLFVTAKIKGQHADTIQQILYTISLSSVDQIMSPVLTLFLFIFNCSVIVESQFSREKTYKRKPVNGILYIDESLHPGFYNFIDPFYGSDSSNNISGQGRITTPPFGKPAFVGGRESFGKNFCKNGRCAGHSFGDFNKIFVNLFFKREDIVKLDNLNSLIHLRHNVPVKPGKPTNPDEPGRPGNSGTPGRPGFPSDDDGDQCCPTRLSHISDTHLINTDGKRREIVHFIGGNPPYQQFIPIGQCVSNNMEGSWNFQPCRNGHPFPMRKADTCLDFLCKYCVKDNVIRNNLDKVNLERLEHGRIIQKIEHELAEHTSRTEHLERVIVQLKEENLNLTNARQRLTMEFKNTDMHYNRILNDGRRNSETEGRERKQ</sequence>
<accession>A0A8S3UAS6</accession>
<evidence type="ECO:0000313" key="4">
    <source>
        <dbReference type="Proteomes" id="UP000683360"/>
    </source>
</evidence>
<reference evidence="3" key="1">
    <citation type="submission" date="2021-03" db="EMBL/GenBank/DDBJ databases">
        <authorList>
            <person name="Bekaert M."/>
        </authorList>
    </citation>
    <scope>NUCLEOTIDE SEQUENCE</scope>
</reference>
<comment type="caution">
    <text evidence="3">The sequence shown here is derived from an EMBL/GenBank/DDBJ whole genome shotgun (WGS) entry which is preliminary data.</text>
</comment>
<keyword evidence="1" id="KW-0175">Coiled coil</keyword>
<proteinExistence type="predicted"/>
<evidence type="ECO:0000256" key="1">
    <source>
        <dbReference type="SAM" id="Coils"/>
    </source>
</evidence>
<dbReference type="EMBL" id="CAJPWZ010002514">
    <property type="protein sequence ID" value="CAG2239324.1"/>
    <property type="molecule type" value="Genomic_DNA"/>
</dbReference>
<protein>
    <submittedName>
        <fullName evidence="3">Uncharacterized protein</fullName>
    </submittedName>
</protein>
<dbReference type="OrthoDB" id="6093603at2759"/>
<feature type="coiled-coil region" evidence="1">
    <location>
        <begin position="749"/>
        <end position="790"/>
    </location>
</feature>
<keyword evidence="4" id="KW-1185">Reference proteome</keyword>
<dbReference type="AlphaFoldDB" id="A0A8S3UAS6"/>
<feature type="region of interest" description="Disordered" evidence="2">
    <location>
        <begin position="610"/>
        <end position="644"/>
    </location>
</feature>
<gene>
    <name evidence="3" type="ORF">MEDL_51690</name>
</gene>
<evidence type="ECO:0000256" key="2">
    <source>
        <dbReference type="SAM" id="MobiDB-lite"/>
    </source>
</evidence>
<organism evidence="3 4">
    <name type="scientific">Mytilus edulis</name>
    <name type="common">Blue mussel</name>
    <dbReference type="NCBI Taxonomy" id="6550"/>
    <lineage>
        <taxon>Eukaryota</taxon>
        <taxon>Metazoa</taxon>
        <taxon>Spiralia</taxon>
        <taxon>Lophotrochozoa</taxon>
        <taxon>Mollusca</taxon>
        <taxon>Bivalvia</taxon>
        <taxon>Autobranchia</taxon>
        <taxon>Pteriomorphia</taxon>
        <taxon>Mytilida</taxon>
        <taxon>Mytiloidea</taxon>
        <taxon>Mytilidae</taxon>
        <taxon>Mytilinae</taxon>
        <taxon>Mytilus</taxon>
    </lineage>
</organism>
<evidence type="ECO:0000313" key="3">
    <source>
        <dbReference type="EMBL" id="CAG2239324.1"/>
    </source>
</evidence>
<name>A0A8S3UAS6_MYTED</name>
<dbReference type="Proteomes" id="UP000683360">
    <property type="component" value="Unassembled WGS sequence"/>
</dbReference>